<dbReference type="Pfam" id="PF07934">
    <property type="entry name" value="OGG_N"/>
    <property type="match status" value="1"/>
</dbReference>
<name>A0A0L0WDT3_GOTPU</name>
<evidence type="ECO:0000259" key="10">
    <source>
        <dbReference type="SMART" id="SM00478"/>
    </source>
</evidence>
<dbReference type="InterPro" id="IPR003265">
    <property type="entry name" value="HhH-GPD_domain"/>
</dbReference>
<dbReference type="InterPro" id="IPR012904">
    <property type="entry name" value="OGG_N"/>
</dbReference>
<dbReference type="Gene3D" id="3.30.310.260">
    <property type="match status" value="1"/>
</dbReference>
<evidence type="ECO:0000256" key="8">
    <source>
        <dbReference type="ARBA" id="ARBA00023295"/>
    </source>
</evidence>
<reference evidence="12" key="1">
    <citation type="submission" date="2015-07" db="EMBL/GenBank/DDBJ databases">
        <title>Draft genome sequence of the purine-degrading Gottschalkia purinilyticum DSM 1384 (formerly Clostridium purinilyticum).</title>
        <authorList>
            <person name="Poehlein A."/>
            <person name="Schiel-Bengelsdorf B."/>
            <person name="Bengelsdorf F.R."/>
            <person name="Daniel R."/>
            <person name="Duerre P."/>
        </authorList>
    </citation>
    <scope>NUCLEOTIDE SEQUENCE [LARGE SCALE GENOMIC DNA]</scope>
    <source>
        <strain evidence="12">DSM 1384</strain>
    </source>
</reference>
<dbReference type="GO" id="GO:0006289">
    <property type="term" value="P:nucleotide-excision repair"/>
    <property type="evidence" value="ECO:0007669"/>
    <property type="project" value="InterPro"/>
</dbReference>
<evidence type="ECO:0000256" key="1">
    <source>
        <dbReference type="ARBA" id="ARBA00010679"/>
    </source>
</evidence>
<dbReference type="SMART" id="SM00478">
    <property type="entry name" value="ENDO3c"/>
    <property type="match status" value="1"/>
</dbReference>
<evidence type="ECO:0000256" key="7">
    <source>
        <dbReference type="ARBA" id="ARBA00023268"/>
    </source>
</evidence>
<dbReference type="GO" id="GO:0140078">
    <property type="term" value="F:class I DNA-(apurinic or apyrimidinic site) endonuclease activity"/>
    <property type="evidence" value="ECO:0007669"/>
    <property type="project" value="UniProtKB-EC"/>
</dbReference>
<dbReference type="SUPFAM" id="SSF48150">
    <property type="entry name" value="DNA-glycosylase"/>
    <property type="match status" value="1"/>
</dbReference>
<feature type="domain" description="HhH-GPD" evidence="10">
    <location>
        <begin position="123"/>
        <end position="286"/>
    </location>
</feature>
<dbReference type="EC" id="4.2.99.18" evidence="2"/>
<dbReference type="Proteomes" id="UP000037267">
    <property type="component" value="Unassembled WGS sequence"/>
</dbReference>
<evidence type="ECO:0000256" key="5">
    <source>
        <dbReference type="ARBA" id="ARBA00023204"/>
    </source>
</evidence>
<dbReference type="Pfam" id="PF00730">
    <property type="entry name" value="HhH-GPD"/>
    <property type="match status" value="1"/>
</dbReference>
<keyword evidence="4 11" id="KW-0378">Hydrolase</keyword>
<evidence type="ECO:0000256" key="3">
    <source>
        <dbReference type="ARBA" id="ARBA00022763"/>
    </source>
</evidence>
<dbReference type="InterPro" id="IPR023170">
    <property type="entry name" value="HhH_base_excis_C"/>
</dbReference>
<keyword evidence="6 11" id="KW-0456">Lyase</keyword>
<evidence type="ECO:0000256" key="2">
    <source>
        <dbReference type="ARBA" id="ARBA00012720"/>
    </source>
</evidence>
<dbReference type="AlphaFoldDB" id="A0A0L0WDT3"/>
<comment type="catalytic activity">
    <reaction evidence="9">
        <text>2'-deoxyribonucleotide-(2'-deoxyribose 5'-phosphate)-2'-deoxyribonucleotide-DNA = a 3'-end 2'-deoxyribonucleotide-(2,3-dehydro-2,3-deoxyribose 5'-phosphate)-DNA + a 5'-end 5'-phospho-2'-deoxyribonucleoside-DNA + H(+)</text>
        <dbReference type="Rhea" id="RHEA:66592"/>
        <dbReference type="Rhea" id="RHEA-COMP:13180"/>
        <dbReference type="Rhea" id="RHEA-COMP:16897"/>
        <dbReference type="Rhea" id="RHEA-COMP:17067"/>
        <dbReference type="ChEBI" id="CHEBI:15378"/>
        <dbReference type="ChEBI" id="CHEBI:136412"/>
        <dbReference type="ChEBI" id="CHEBI:157695"/>
        <dbReference type="ChEBI" id="CHEBI:167181"/>
        <dbReference type="EC" id="4.2.99.18"/>
    </reaction>
</comment>
<evidence type="ECO:0000313" key="12">
    <source>
        <dbReference type="Proteomes" id="UP000037267"/>
    </source>
</evidence>
<comment type="caution">
    <text evidence="11">The sequence shown here is derived from an EMBL/GenBank/DDBJ whole genome shotgun (WGS) entry which is preliminary data.</text>
</comment>
<dbReference type="SUPFAM" id="SSF55945">
    <property type="entry name" value="TATA-box binding protein-like"/>
    <property type="match status" value="1"/>
</dbReference>
<protein>
    <recommendedName>
        <fullName evidence="2">DNA-(apurinic or apyrimidinic site) lyase</fullName>
        <ecNumber evidence="2">4.2.99.18</ecNumber>
    </recommendedName>
</protein>
<dbReference type="InterPro" id="IPR011257">
    <property type="entry name" value="DNA_glycosylase"/>
</dbReference>
<keyword evidence="8 11" id="KW-0326">Glycosidase</keyword>
<dbReference type="PANTHER" id="PTHR10242:SF2">
    <property type="entry name" value="N-GLYCOSYLASE_DNA LYASE"/>
    <property type="match status" value="1"/>
</dbReference>
<dbReference type="InterPro" id="IPR052054">
    <property type="entry name" value="Oxidative_DNA_repair_enzyme"/>
</dbReference>
<dbReference type="CDD" id="cd00056">
    <property type="entry name" value="ENDO3c"/>
    <property type="match status" value="1"/>
</dbReference>
<evidence type="ECO:0000256" key="9">
    <source>
        <dbReference type="ARBA" id="ARBA00044632"/>
    </source>
</evidence>
<organism evidence="11 12">
    <name type="scientific">Gottschalkia purinilytica</name>
    <name type="common">Clostridium purinilyticum</name>
    <dbReference type="NCBI Taxonomy" id="1503"/>
    <lineage>
        <taxon>Bacteria</taxon>
        <taxon>Bacillati</taxon>
        <taxon>Bacillota</taxon>
        <taxon>Tissierellia</taxon>
        <taxon>Tissierellales</taxon>
        <taxon>Gottschalkiaceae</taxon>
        <taxon>Gottschalkia</taxon>
    </lineage>
</organism>
<proteinExistence type="inferred from homology"/>
<dbReference type="PATRIC" id="fig|1503.3.peg.1549"/>
<dbReference type="Gene3D" id="1.10.1670.10">
    <property type="entry name" value="Helix-hairpin-Helix base-excision DNA repair enzymes (C-terminal)"/>
    <property type="match status" value="1"/>
</dbReference>
<keyword evidence="3" id="KW-0227">DNA damage</keyword>
<dbReference type="PANTHER" id="PTHR10242">
    <property type="entry name" value="8-OXOGUANINE DNA GLYCOSYLASE"/>
    <property type="match status" value="1"/>
</dbReference>
<dbReference type="GO" id="GO:0006284">
    <property type="term" value="P:base-excision repair"/>
    <property type="evidence" value="ECO:0007669"/>
    <property type="project" value="InterPro"/>
</dbReference>
<comment type="similarity">
    <text evidence="1">Belongs to the type-1 OGG1 family.</text>
</comment>
<evidence type="ECO:0000313" key="11">
    <source>
        <dbReference type="EMBL" id="KNF09601.1"/>
    </source>
</evidence>
<gene>
    <name evidence="11" type="ORF">CLPU_2c00520</name>
</gene>
<dbReference type="GO" id="GO:0003684">
    <property type="term" value="F:damaged DNA binding"/>
    <property type="evidence" value="ECO:0007669"/>
    <property type="project" value="InterPro"/>
</dbReference>
<accession>A0A0L0WDT3</accession>
<dbReference type="EMBL" id="LGSS01000002">
    <property type="protein sequence ID" value="KNF09601.1"/>
    <property type="molecule type" value="Genomic_DNA"/>
</dbReference>
<dbReference type="Gene3D" id="1.10.340.30">
    <property type="entry name" value="Hypothetical protein, domain 2"/>
    <property type="match status" value="1"/>
</dbReference>
<keyword evidence="5" id="KW-0234">DNA repair</keyword>
<keyword evidence="12" id="KW-1185">Reference proteome</keyword>
<dbReference type="STRING" id="1503.CLPU_2c00520"/>
<evidence type="ECO:0000256" key="4">
    <source>
        <dbReference type="ARBA" id="ARBA00022801"/>
    </source>
</evidence>
<sequence length="295" mass="34312">MKYNAYENNGKVIIEGVKDFEPKHIFECGQCFRWNEESDGSFTGVAYNRVINVKKEGNDVILSNTNIEDFKNIWYNYFDLDTDYGEIKKELAKDSVLKEAIKFGHGIRILKQDEWEILISFIISANNRIPMIKRAIDILSERYGEYIGEYNGKKYYGFPEPGKLKKLTVEEVEDCKTGFRAKYIVSASARVSENEIEIYNLKNLSTEDARTQLMLFAGVGPKVSDCIMLFSMDKQDAFPIDIWVKRIMEYFYLDEETKLKAIQEYAQDKFGKYAGYAQQYLFYYARELGIGKGKK</sequence>
<dbReference type="GO" id="GO:0008534">
    <property type="term" value="F:oxidized purine nucleobase lesion DNA N-glycosylase activity"/>
    <property type="evidence" value="ECO:0007669"/>
    <property type="project" value="InterPro"/>
</dbReference>
<evidence type="ECO:0000256" key="6">
    <source>
        <dbReference type="ARBA" id="ARBA00023239"/>
    </source>
</evidence>
<dbReference type="RefSeq" id="WP_050353999.1">
    <property type="nucleotide sequence ID" value="NZ_LGSS01000002.1"/>
</dbReference>
<keyword evidence="7" id="KW-0511">Multifunctional enzyme</keyword>
<dbReference type="OrthoDB" id="9798522at2"/>